<evidence type="ECO:0000256" key="6">
    <source>
        <dbReference type="SAM" id="Phobius"/>
    </source>
</evidence>
<dbReference type="InterPro" id="IPR043216">
    <property type="entry name" value="PAP-like"/>
</dbReference>
<dbReference type="GO" id="GO:0008195">
    <property type="term" value="F:phosphatidate phosphatase activity"/>
    <property type="evidence" value="ECO:0007669"/>
    <property type="project" value="TreeGrafter"/>
</dbReference>
<sequence>MTTSMSSGAMKIVIDFCCFLSVGIGILYLMLFTEPYERGFFCNDESIKYPFKISTISTEAAAFFAFFIPTFGMLFGEFLYAKIMKKQSVFVICGINIPIWISMAYNKIGVFAFGAAVNVLITESGKLTIGRLRPHFLEICKPNISCSDVSNFEIQYKYHIDYECTNNNTIDYWDAARKSFPSGHASCMIYGMLYFALYLQLRVTWKGSKLLRHSLQIICLWFSWYVAMSRISDYMHHWSDVCAGMLLGAIVALIHASVFCISDLFEERQRVVNDNSQNTMIAENIKTIESENRSNGLFNNETNNDYVYRC</sequence>
<name>A0A834XR58_APHGI</name>
<dbReference type="Gene3D" id="1.20.144.10">
    <property type="entry name" value="Phosphatidic acid phosphatase type 2/haloperoxidase"/>
    <property type="match status" value="1"/>
</dbReference>
<organism evidence="8 9">
    <name type="scientific">Aphidius gifuensis</name>
    <name type="common">Parasitoid wasp</name>
    <dbReference type="NCBI Taxonomy" id="684658"/>
    <lineage>
        <taxon>Eukaryota</taxon>
        <taxon>Metazoa</taxon>
        <taxon>Ecdysozoa</taxon>
        <taxon>Arthropoda</taxon>
        <taxon>Hexapoda</taxon>
        <taxon>Insecta</taxon>
        <taxon>Pterygota</taxon>
        <taxon>Neoptera</taxon>
        <taxon>Endopterygota</taxon>
        <taxon>Hymenoptera</taxon>
        <taxon>Apocrita</taxon>
        <taxon>Ichneumonoidea</taxon>
        <taxon>Braconidae</taxon>
        <taxon>Aphidiinae</taxon>
        <taxon>Aphidius</taxon>
    </lineage>
</organism>
<feature type="transmembrane region" description="Helical" evidence="6">
    <location>
        <begin position="183"/>
        <end position="201"/>
    </location>
</feature>
<feature type="transmembrane region" description="Helical" evidence="6">
    <location>
        <begin position="243"/>
        <end position="265"/>
    </location>
</feature>
<evidence type="ECO:0000256" key="5">
    <source>
        <dbReference type="ARBA" id="ARBA00023136"/>
    </source>
</evidence>
<evidence type="ECO:0000256" key="1">
    <source>
        <dbReference type="ARBA" id="ARBA00004141"/>
    </source>
</evidence>
<dbReference type="SUPFAM" id="SSF48317">
    <property type="entry name" value="Acid phosphatase/Vanadium-dependent haloperoxidase"/>
    <property type="match status" value="1"/>
</dbReference>
<dbReference type="GO" id="GO:0006644">
    <property type="term" value="P:phospholipid metabolic process"/>
    <property type="evidence" value="ECO:0007669"/>
    <property type="project" value="InterPro"/>
</dbReference>
<dbReference type="CDD" id="cd03384">
    <property type="entry name" value="PAP2_wunen"/>
    <property type="match status" value="1"/>
</dbReference>
<feature type="domain" description="Phosphatidic acid phosphatase type 2/haloperoxidase" evidence="7">
    <location>
        <begin position="108"/>
        <end position="256"/>
    </location>
</feature>
<dbReference type="AlphaFoldDB" id="A0A834XR58"/>
<feature type="transmembrane region" description="Helical" evidence="6">
    <location>
        <begin position="60"/>
        <end position="81"/>
    </location>
</feature>
<evidence type="ECO:0000313" key="8">
    <source>
        <dbReference type="EMBL" id="KAF7989341.1"/>
    </source>
</evidence>
<comment type="caution">
    <text evidence="8">The sequence shown here is derived from an EMBL/GenBank/DDBJ whole genome shotgun (WGS) entry which is preliminary data.</text>
</comment>
<dbReference type="PANTHER" id="PTHR10165">
    <property type="entry name" value="LIPID PHOSPHATE PHOSPHATASE"/>
    <property type="match status" value="1"/>
</dbReference>
<dbReference type="OrthoDB" id="8907274at2759"/>
<comment type="similarity">
    <text evidence="2">Belongs to the PA-phosphatase related phosphoesterase family.</text>
</comment>
<accession>A0A834XR58</accession>
<dbReference type="InterPro" id="IPR000326">
    <property type="entry name" value="PAP2/HPO"/>
</dbReference>
<dbReference type="GO" id="GO:0046839">
    <property type="term" value="P:phospholipid dephosphorylation"/>
    <property type="evidence" value="ECO:0007669"/>
    <property type="project" value="TreeGrafter"/>
</dbReference>
<dbReference type="GO" id="GO:0005886">
    <property type="term" value="C:plasma membrane"/>
    <property type="evidence" value="ECO:0007669"/>
    <property type="project" value="TreeGrafter"/>
</dbReference>
<dbReference type="Proteomes" id="UP000639338">
    <property type="component" value="Unassembled WGS sequence"/>
</dbReference>
<evidence type="ECO:0000256" key="3">
    <source>
        <dbReference type="ARBA" id="ARBA00022692"/>
    </source>
</evidence>
<dbReference type="GO" id="GO:0007165">
    <property type="term" value="P:signal transduction"/>
    <property type="evidence" value="ECO:0007669"/>
    <property type="project" value="TreeGrafter"/>
</dbReference>
<dbReference type="InterPro" id="IPR036938">
    <property type="entry name" value="PAP2/HPO_sf"/>
</dbReference>
<gene>
    <name evidence="8" type="ORF">HCN44_008015</name>
</gene>
<reference evidence="8 9" key="1">
    <citation type="submission" date="2020-08" db="EMBL/GenBank/DDBJ databases">
        <title>Aphidius gifuensis genome sequencing and assembly.</title>
        <authorList>
            <person name="Du Z."/>
        </authorList>
    </citation>
    <scope>NUCLEOTIDE SEQUENCE [LARGE SCALE GENOMIC DNA]</scope>
    <source>
        <strain evidence="8">YNYX2018</strain>
        <tissue evidence="8">Adults</tissue>
    </source>
</reference>
<evidence type="ECO:0000256" key="2">
    <source>
        <dbReference type="ARBA" id="ARBA00008816"/>
    </source>
</evidence>
<feature type="transmembrane region" description="Helical" evidence="6">
    <location>
        <begin position="213"/>
        <end position="231"/>
    </location>
</feature>
<keyword evidence="5 6" id="KW-0472">Membrane</keyword>
<evidence type="ECO:0000256" key="4">
    <source>
        <dbReference type="ARBA" id="ARBA00022989"/>
    </source>
</evidence>
<feature type="transmembrane region" description="Helical" evidence="6">
    <location>
        <begin position="12"/>
        <end position="31"/>
    </location>
</feature>
<evidence type="ECO:0000259" key="7">
    <source>
        <dbReference type="SMART" id="SM00014"/>
    </source>
</evidence>
<evidence type="ECO:0000313" key="9">
    <source>
        <dbReference type="Proteomes" id="UP000639338"/>
    </source>
</evidence>
<dbReference type="PANTHER" id="PTHR10165:SF197">
    <property type="entry name" value="FI04477P-RELATED"/>
    <property type="match status" value="1"/>
</dbReference>
<keyword evidence="9" id="KW-1185">Reference proteome</keyword>
<proteinExistence type="inferred from homology"/>
<feature type="transmembrane region" description="Helical" evidence="6">
    <location>
        <begin position="88"/>
        <end position="105"/>
    </location>
</feature>
<dbReference type="Pfam" id="PF01569">
    <property type="entry name" value="PAP2"/>
    <property type="match status" value="1"/>
</dbReference>
<keyword evidence="4 6" id="KW-1133">Transmembrane helix</keyword>
<keyword evidence="3 6" id="KW-0812">Transmembrane</keyword>
<comment type="subcellular location">
    <subcellularLocation>
        <location evidence="1">Membrane</location>
        <topology evidence="1">Multi-pass membrane protein</topology>
    </subcellularLocation>
</comment>
<dbReference type="SMART" id="SM00014">
    <property type="entry name" value="acidPPc"/>
    <property type="match status" value="1"/>
</dbReference>
<protein>
    <recommendedName>
        <fullName evidence="7">Phosphatidic acid phosphatase type 2/haloperoxidase domain-containing protein</fullName>
    </recommendedName>
</protein>
<dbReference type="EMBL" id="JACMRX010000005">
    <property type="protein sequence ID" value="KAF7989341.1"/>
    <property type="molecule type" value="Genomic_DNA"/>
</dbReference>